<keyword evidence="1" id="KW-0472">Membrane</keyword>
<name>A0A2M7U9B2_9BACT</name>
<dbReference type="EMBL" id="PFOF01000037">
    <property type="protein sequence ID" value="PIZ67792.1"/>
    <property type="molecule type" value="Genomic_DNA"/>
</dbReference>
<accession>A0A2M7U9B2</accession>
<organism evidence="2 3">
    <name type="scientific">Candidatus Roizmanbacteria bacterium CG_4_10_14_0_2_um_filter_33_96</name>
    <dbReference type="NCBI Taxonomy" id="1974821"/>
    <lineage>
        <taxon>Bacteria</taxon>
        <taxon>Candidatus Roizmaniibacteriota</taxon>
    </lineage>
</organism>
<proteinExistence type="predicted"/>
<sequence>MIYAFTIDPTSFPAAKVSKIGDIVNLALPLMMTGAGLIFLFVTLNAAFSILRNGDNPDALKKAYAAITTAVIGLIIVVASYLVIQLLGIVLPK</sequence>
<comment type="caution">
    <text evidence="2">The sequence shown here is derived from an EMBL/GenBank/DDBJ whole genome shotgun (WGS) entry which is preliminary data.</text>
</comment>
<keyword evidence="1" id="KW-1133">Transmembrane helix</keyword>
<evidence type="ECO:0000313" key="3">
    <source>
        <dbReference type="Proteomes" id="UP000229506"/>
    </source>
</evidence>
<evidence type="ECO:0000256" key="1">
    <source>
        <dbReference type="SAM" id="Phobius"/>
    </source>
</evidence>
<dbReference type="Proteomes" id="UP000229506">
    <property type="component" value="Unassembled WGS sequence"/>
</dbReference>
<reference evidence="3" key="1">
    <citation type="submission" date="2017-09" db="EMBL/GenBank/DDBJ databases">
        <title>Depth-based differentiation of microbial function through sediment-hosted aquifers and enrichment of novel symbionts in the deep terrestrial subsurface.</title>
        <authorList>
            <person name="Probst A.J."/>
            <person name="Ladd B."/>
            <person name="Jarett J.K."/>
            <person name="Geller-Mcgrath D.E."/>
            <person name="Sieber C.M.K."/>
            <person name="Emerson J.B."/>
            <person name="Anantharaman K."/>
            <person name="Thomas B.C."/>
            <person name="Malmstrom R."/>
            <person name="Stieglmeier M."/>
            <person name="Klingl A."/>
            <person name="Woyke T."/>
            <person name="Ryan C.M."/>
            <person name="Banfield J.F."/>
        </authorList>
    </citation>
    <scope>NUCLEOTIDE SEQUENCE [LARGE SCALE GENOMIC DNA]</scope>
</reference>
<keyword evidence="1" id="KW-0812">Transmembrane</keyword>
<gene>
    <name evidence="2" type="ORF">COY12_01195</name>
</gene>
<feature type="transmembrane region" description="Helical" evidence="1">
    <location>
        <begin position="26"/>
        <end position="51"/>
    </location>
</feature>
<dbReference type="AlphaFoldDB" id="A0A2M7U9B2"/>
<evidence type="ECO:0000313" key="2">
    <source>
        <dbReference type="EMBL" id="PIZ67792.1"/>
    </source>
</evidence>
<feature type="transmembrane region" description="Helical" evidence="1">
    <location>
        <begin position="63"/>
        <end position="91"/>
    </location>
</feature>
<protein>
    <submittedName>
        <fullName evidence="2">Uncharacterized protein</fullName>
    </submittedName>
</protein>